<feature type="compositionally biased region" description="Basic and acidic residues" evidence="1">
    <location>
        <begin position="195"/>
        <end position="213"/>
    </location>
</feature>
<feature type="domain" description="Tox-PL" evidence="2">
    <location>
        <begin position="541"/>
        <end position="632"/>
    </location>
</feature>
<dbReference type="Proteomes" id="UP001162885">
    <property type="component" value="Chromosome"/>
</dbReference>
<organism evidence="4 6">
    <name type="scientific">Mycolicibacterium boenickei</name>
    <dbReference type="NCBI Taxonomy" id="146017"/>
    <lineage>
        <taxon>Bacteria</taxon>
        <taxon>Bacillati</taxon>
        <taxon>Actinomycetota</taxon>
        <taxon>Actinomycetes</taxon>
        <taxon>Mycobacteriales</taxon>
        <taxon>Mycobacteriaceae</taxon>
        <taxon>Mycolicibacterium</taxon>
    </lineage>
</organism>
<dbReference type="Proteomes" id="UP000466683">
    <property type="component" value="Chromosome"/>
</dbReference>
<evidence type="ECO:0000256" key="1">
    <source>
        <dbReference type="SAM" id="MobiDB-lite"/>
    </source>
</evidence>
<protein>
    <recommendedName>
        <fullName evidence="2">Tox-PL domain-containing protein</fullName>
    </recommendedName>
</protein>
<sequence length="657" mass="69232">MSPAAAPAPLPTRSEIEEWDTSYLNIAASAWRQTATASEDAFGQHRQNISSPGGTTWEGDARDAALDRVTKDLAVVGRQSDVLREAAGLAENGSHDIKAAKDKAVEAITAAVDDGFNVAEDLSVTDSRKYDMATIADRNKAATEHAEDIRWAAEQLMHADKLVGDRLEEKAADLEAIRFDGEDNGRNSHVSLVDNKVKHDAEGNDRPGEKKPETPAQAPGQLGPFAVPRTVEDAAKRSGAKPDSNAPGPETQRAPGSLEDMLLPAGKADPKALASDVDPNSREGKEISAARESLIASGRSPEEVERTINNIFGGANEKYTPPDGPKPPRPALDEGAGDTLRGTEDFVHDLLGQDGMESFKDAWKGVGSNLLETAKDPYGTLVRGVGDEFHDAVDNPAYWAGGKLAEAGIAGATAPLGPEALAARGALDDVVRSGLPHEAVHAPPHVDVPTPPVEHPAPMSADETVRTSPDAGGGYAPHNPADHSTPVDIGDRPVVPAPDGLDHHAPIGPWLPPSVDDIRQWLPDINHGPGMDPFDPARAVNCGQCALAVDQRLTGALPDASAGLGTLSIPEMEAATGLRQVPATPLEIEQYLINQGAGAHTVIGVDRAGAAGHWFNAYYDGTKVYAVDGQTGDVVGWPPNMDFPGHPVMQWDMGVQK</sequence>
<reference evidence="3" key="2">
    <citation type="submission" date="2020-02" db="EMBL/GenBank/DDBJ databases">
        <authorList>
            <person name="Matsumoto Y."/>
            <person name="Kinjo T."/>
            <person name="Motooka D."/>
            <person name="Nabeya D."/>
            <person name="Jung N."/>
            <person name="Uechi K."/>
            <person name="Horii T."/>
            <person name="Iida T."/>
            <person name="Fujita J."/>
            <person name="Nakamura S."/>
        </authorList>
    </citation>
    <scope>NUCLEOTIDE SEQUENCE</scope>
    <source>
        <strain evidence="3">JCM 15653</strain>
    </source>
</reference>
<keyword evidence="5" id="KW-1185">Reference proteome</keyword>
<evidence type="ECO:0000313" key="3">
    <source>
        <dbReference type="EMBL" id="BBX90953.1"/>
    </source>
</evidence>
<reference evidence="4 6" key="3">
    <citation type="journal article" date="2022" name="BMC Genomics">
        <title>Comparative genome analysis of mycobacteria focusing on tRNA and non-coding RNA.</title>
        <authorList>
            <person name="Behra P.R.K."/>
            <person name="Pettersson B.M.F."/>
            <person name="Ramesh M."/>
            <person name="Das S."/>
            <person name="Dasgupta S."/>
            <person name="Kirsebom L.A."/>
        </authorList>
    </citation>
    <scope>NUCLEOTIDE SEQUENCE [LARGE SCALE GENOMIC DNA]</scope>
    <source>
        <strain evidence="4 6">DSM 44677</strain>
    </source>
</reference>
<dbReference type="EMBL" id="AP022579">
    <property type="protein sequence ID" value="BBX90953.1"/>
    <property type="molecule type" value="Genomic_DNA"/>
</dbReference>
<dbReference type="InterPro" id="IPR028908">
    <property type="entry name" value="Tox-PL_dom"/>
</dbReference>
<name>A0AAX3A0W4_9MYCO</name>
<accession>A0AAX3A0W4</accession>
<feature type="region of interest" description="Disordered" evidence="1">
    <location>
        <begin position="181"/>
        <end position="263"/>
    </location>
</feature>
<evidence type="ECO:0000313" key="6">
    <source>
        <dbReference type="Proteomes" id="UP001162885"/>
    </source>
</evidence>
<feature type="region of interest" description="Disordered" evidence="1">
    <location>
        <begin position="442"/>
        <end position="486"/>
    </location>
</feature>
<evidence type="ECO:0000313" key="5">
    <source>
        <dbReference type="Proteomes" id="UP000466683"/>
    </source>
</evidence>
<dbReference type="Pfam" id="PF15644">
    <property type="entry name" value="Gln_amidase"/>
    <property type="match status" value="1"/>
</dbReference>
<reference evidence="3 5" key="1">
    <citation type="journal article" date="2019" name="Emerg. Microbes Infect.">
        <title>Comprehensive subspecies identification of 175 nontuberculous mycobacteria species based on 7547 genomic profiles.</title>
        <authorList>
            <person name="Matsumoto Y."/>
            <person name="Kinjo T."/>
            <person name="Motooka D."/>
            <person name="Nabeya D."/>
            <person name="Jung N."/>
            <person name="Uechi K."/>
            <person name="Horii T."/>
            <person name="Iida T."/>
            <person name="Fujita J."/>
            <person name="Nakamura S."/>
        </authorList>
    </citation>
    <scope>NUCLEOTIDE SEQUENCE [LARGE SCALE GENOMIC DNA]</scope>
    <source>
        <strain evidence="3 5">JCM 15653</strain>
    </source>
</reference>
<dbReference type="AlphaFoldDB" id="A0AAX3A0W4"/>
<dbReference type="EMBL" id="CP060016">
    <property type="protein sequence ID" value="UNC01107.1"/>
    <property type="molecule type" value="Genomic_DNA"/>
</dbReference>
<dbReference type="RefSeq" id="WP_077742845.1">
    <property type="nucleotide sequence ID" value="NZ_AP022579.1"/>
</dbReference>
<proteinExistence type="predicted"/>
<evidence type="ECO:0000259" key="2">
    <source>
        <dbReference type="Pfam" id="PF15644"/>
    </source>
</evidence>
<feature type="region of interest" description="Disordered" evidence="1">
    <location>
        <begin position="313"/>
        <end position="340"/>
    </location>
</feature>
<evidence type="ECO:0000313" key="4">
    <source>
        <dbReference type="EMBL" id="UNC01107.1"/>
    </source>
</evidence>
<gene>
    <name evidence="4" type="ORF">H5U98_06855</name>
    <name evidence="3" type="ORF">MBOE_26020</name>
</gene>